<feature type="compositionally biased region" description="Acidic residues" evidence="1">
    <location>
        <begin position="7"/>
        <end position="21"/>
    </location>
</feature>
<feature type="region of interest" description="Disordered" evidence="1">
    <location>
        <begin position="1"/>
        <end position="26"/>
    </location>
</feature>
<dbReference type="AlphaFoldDB" id="A0A381RDP2"/>
<keyword evidence="2" id="KW-1133">Transmembrane helix</keyword>
<feature type="transmembrane region" description="Helical" evidence="2">
    <location>
        <begin position="50"/>
        <end position="68"/>
    </location>
</feature>
<proteinExistence type="predicted"/>
<evidence type="ECO:0000313" key="3">
    <source>
        <dbReference type="EMBL" id="SUZ89892.1"/>
    </source>
</evidence>
<reference evidence="3" key="1">
    <citation type="submission" date="2018-05" db="EMBL/GenBank/DDBJ databases">
        <authorList>
            <person name="Lanie J.A."/>
            <person name="Ng W.-L."/>
            <person name="Kazmierczak K.M."/>
            <person name="Andrzejewski T.M."/>
            <person name="Davidsen T.M."/>
            <person name="Wayne K.J."/>
            <person name="Tettelin H."/>
            <person name="Glass J.I."/>
            <person name="Rusch D."/>
            <person name="Podicherti R."/>
            <person name="Tsui H.-C.T."/>
            <person name="Winkler M.E."/>
        </authorList>
    </citation>
    <scope>NUCLEOTIDE SEQUENCE</scope>
</reference>
<gene>
    <name evidence="3" type="ORF">METZ01_LOCUS42746</name>
</gene>
<evidence type="ECO:0000256" key="2">
    <source>
        <dbReference type="SAM" id="Phobius"/>
    </source>
</evidence>
<feature type="transmembrane region" description="Helical" evidence="2">
    <location>
        <begin position="102"/>
        <end position="121"/>
    </location>
</feature>
<sequence>MDKDTALQEDNDSTENQEENSEVTTEEKSTNVSFSFFLYRLIAYADARRSVASFVIILFLVTFSDILFENFLFVPYVELVESLSGVHPGGFAELDVGFAPEVWQALLGMVLGTLILVISIASQSIPKLIDFYMRDI</sequence>
<evidence type="ECO:0000256" key="1">
    <source>
        <dbReference type="SAM" id="MobiDB-lite"/>
    </source>
</evidence>
<accession>A0A381RDP2</accession>
<feature type="non-terminal residue" evidence="3">
    <location>
        <position position="136"/>
    </location>
</feature>
<organism evidence="3">
    <name type="scientific">marine metagenome</name>
    <dbReference type="NCBI Taxonomy" id="408172"/>
    <lineage>
        <taxon>unclassified sequences</taxon>
        <taxon>metagenomes</taxon>
        <taxon>ecological metagenomes</taxon>
    </lineage>
</organism>
<keyword evidence="2" id="KW-0812">Transmembrane</keyword>
<dbReference type="EMBL" id="UINC01001849">
    <property type="protein sequence ID" value="SUZ89892.1"/>
    <property type="molecule type" value="Genomic_DNA"/>
</dbReference>
<keyword evidence="2" id="KW-0472">Membrane</keyword>
<protein>
    <submittedName>
        <fullName evidence="3">Uncharacterized protein</fullName>
    </submittedName>
</protein>
<name>A0A381RDP2_9ZZZZ</name>